<gene>
    <name evidence="2" type="ORF">SAMN04488102_102284</name>
</gene>
<evidence type="ECO:0000313" key="3">
    <source>
        <dbReference type="Proteomes" id="UP000199612"/>
    </source>
</evidence>
<dbReference type="Pfam" id="PF07314">
    <property type="entry name" value="Lit"/>
    <property type="match status" value="1"/>
</dbReference>
<keyword evidence="1" id="KW-0812">Transmembrane</keyword>
<keyword evidence="1" id="KW-1133">Transmembrane helix</keyword>
<accession>A0A1I1FX51</accession>
<sequence length="239" mass="27881">MRSIVLRQRIIKSLGYIVISLFIMSVSIAFTINFTPLYIVDIDYLNITDYVNVSKEQIILNYRILMDYLNMPWITDLAMPDFPSSERGLFHFYEVKRLFMFNYLILAAAGSGTYFFMRYIKSRNLYKSLLIYFKNGIFLSLTVIVGILISFDSLFLLFHQSFFNNDAWLFNPATDPIILILPAEFFMHNFLLAFGLVEILLITGYVLTKRKTRDISLLSKKKEVGKQVGFEKEISTKIN</sequence>
<dbReference type="NCBIfam" id="TIGR01906">
    <property type="entry name" value="integ_TIGR01906"/>
    <property type="match status" value="1"/>
</dbReference>
<keyword evidence="1" id="KW-0472">Membrane</keyword>
<protein>
    <submittedName>
        <fullName evidence="2">Integral membrane protein TIGR01906</fullName>
    </submittedName>
</protein>
<feature type="transmembrane region" description="Helical" evidence="1">
    <location>
        <begin position="137"/>
        <end position="158"/>
    </location>
</feature>
<reference evidence="3" key="1">
    <citation type="submission" date="2016-10" db="EMBL/GenBank/DDBJ databases">
        <authorList>
            <person name="Varghese N."/>
            <person name="Submissions S."/>
        </authorList>
    </citation>
    <scope>NUCLEOTIDE SEQUENCE [LARGE SCALE GENOMIC DNA]</scope>
    <source>
        <strain evidence="3">DSM 23664</strain>
    </source>
</reference>
<keyword evidence="3" id="KW-1185">Reference proteome</keyword>
<feature type="transmembrane region" description="Helical" evidence="1">
    <location>
        <begin position="14"/>
        <end position="39"/>
    </location>
</feature>
<evidence type="ECO:0000256" key="1">
    <source>
        <dbReference type="SAM" id="Phobius"/>
    </source>
</evidence>
<proteinExistence type="predicted"/>
<dbReference type="STRING" id="753702.SAMN04488102_102284"/>
<name>A0A1I1FX51_9LACT</name>
<dbReference type="InterPro" id="IPR010178">
    <property type="entry name" value="Lit"/>
</dbReference>
<evidence type="ECO:0000313" key="2">
    <source>
        <dbReference type="EMBL" id="SFC03904.1"/>
    </source>
</evidence>
<dbReference type="EMBL" id="FOLT01000002">
    <property type="protein sequence ID" value="SFC03904.1"/>
    <property type="molecule type" value="Genomic_DNA"/>
</dbReference>
<organism evidence="2 3">
    <name type="scientific">Alkalibacterium subtropicum</name>
    <dbReference type="NCBI Taxonomy" id="753702"/>
    <lineage>
        <taxon>Bacteria</taxon>
        <taxon>Bacillati</taxon>
        <taxon>Bacillota</taxon>
        <taxon>Bacilli</taxon>
        <taxon>Lactobacillales</taxon>
        <taxon>Carnobacteriaceae</taxon>
        <taxon>Alkalibacterium</taxon>
    </lineage>
</organism>
<dbReference type="AlphaFoldDB" id="A0A1I1FX51"/>
<dbReference type="Proteomes" id="UP000199612">
    <property type="component" value="Unassembled WGS sequence"/>
</dbReference>
<feature type="transmembrane region" description="Helical" evidence="1">
    <location>
        <begin position="98"/>
        <end position="117"/>
    </location>
</feature>
<feature type="transmembrane region" description="Helical" evidence="1">
    <location>
        <begin position="178"/>
        <end position="207"/>
    </location>
</feature>